<proteinExistence type="predicted"/>
<evidence type="ECO:0000313" key="2">
    <source>
        <dbReference type="Proteomes" id="UP001139981"/>
    </source>
</evidence>
<gene>
    <name evidence="1" type="ORF">IWW38_005385</name>
</gene>
<sequence>MSQIEFVYDKTKLREFCLIETQGSLETDRPGGLSGQQRFGQIERLADGKVQMLIGVHRVPGSVVPLKKPLAVLVKQSLSGSDTASRYEIEAVIKEKFMFKVRPDVILQQELAKLPSVEA</sequence>
<dbReference type="Proteomes" id="UP001139981">
    <property type="component" value="Unassembled WGS sequence"/>
</dbReference>
<name>A0ACC1LWP0_9FUNG</name>
<accession>A0ACC1LWP0</accession>
<keyword evidence="2" id="KW-1185">Reference proteome</keyword>
<protein>
    <submittedName>
        <fullName evidence="1">Uncharacterized protein</fullName>
    </submittedName>
</protein>
<organism evidence="1 2">
    <name type="scientific">Coemansia aciculifera</name>
    <dbReference type="NCBI Taxonomy" id="417176"/>
    <lineage>
        <taxon>Eukaryota</taxon>
        <taxon>Fungi</taxon>
        <taxon>Fungi incertae sedis</taxon>
        <taxon>Zoopagomycota</taxon>
        <taxon>Kickxellomycotina</taxon>
        <taxon>Kickxellomycetes</taxon>
        <taxon>Kickxellales</taxon>
        <taxon>Kickxellaceae</taxon>
        <taxon>Coemansia</taxon>
    </lineage>
</organism>
<evidence type="ECO:0000313" key="1">
    <source>
        <dbReference type="EMBL" id="KAJ2884800.1"/>
    </source>
</evidence>
<dbReference type="EMBL" id="JANBVB010002485">
    <property type="protein sequence ID" value="KAJ2884800.1"/>
    <property type="molecule type" value="Genomic_DNA"/>
</dbReference>
<comment type="caution">
    <text evidence="1">The sequence shown here is derived from an EMBL/GenBank/DDBJ whole genome shotgun (WGS) entry which is preliminary data.</text>
</comment>
<reference evidence="1" key="1">
    <citation type="submission" date="2022-07" db="EMBL/GenBank/DDBJ databases">
        <title>Phylogenomic reconstructions and comparative analyses of Kickxellomycotina fungi.</title>
        <authorList>
            <person name="Reynolds N.K."/>
            <person name="Stajich J.E."/>
            <person name="Barry K."/>
            <person name="Grigoriev I.V."/>
            <person name="Crous P."/>
            <person name="Smith M.E."/>
        </authorList>
    </citation>
    <scope>NUCLEOTIDE SEQUENCE</scope>
    <source>
        <strain evidence="1">CBS 190363</strain>
    </source>
</reference>